<evidence type="ECO:0000256" key="8">
    <source>
        <dbReference type="SAM" id="Phobius"/>
    </source>
</evidence>
<evidence type="ECO:0000256" key="5">
    <source>
        <dbReference type="ARBA" id="ARBA00022692"/>
    </source>
</evidence>
<feature type="transmembrane region" description="Helical" evidence="8">
    <location>
        <begin position="260"/>
        <end position="278"/>
    </location>
</feature>
<dbReference type="PANTHER" id="PTHR21716">
    <property type="entry name" value="TRANSMEMBRANE PROTEIN"/>
    <property type="match status" value="1"/>
</dbReference>
<feature type="transmembrane region" description="Helical" evidence="8">
    <location>
        <begin position="76"/>
        <end position="97"/>
    </location>
</feature>
<keyword evidence="4" id="KW-1003">Cell membrane</keyword>
<accession>A0ABS5B5B2</accession>
<comment type="caution">
    <text evidence="9">The sequence shown here is derived from an EMBL/GenBank/DDBJ whole genome shotgun (WGS) entry which is preliminary data.</text>
</comment>
<feature type="transmembrane region" description="Helical" evidence="8">
    <location>
        <begin position="316"/>
        <end position="346"/>
    </location>
</feature>
<feature type="transmembrane region" description="Helical" evidence="8">
    <location>
        <begin position="229"/>
        <end position="254"/>
    </location>
</feature>
<keyword evidence="6 8" id="KW-1133">Transmembrane helix</keyword>
<reference evidence="9 10" key="1">
    <citation type="submission" date="2018-02" db="EMBL/GenBank/DDBJ databases">
        <title>Draft genome sequence of Streptococcus oricebi CCUG 70868T type strain.</title>
        <authorList>
            <person name="Mendez V."/>
            <person name="Salva-Serra F."/>
            <person name="Jaen-Luchoro D."/>
            <person name="Gonzales-Siles L."/>
            <person name="Karlsson R."/>
            <person name="Engstrom-Jakobsson H."/>
            <person name="Busquets A."/>
            <person name="Gomila M."/>
            <person name="Pineiro-Iglesias B."/>
            <person name="Bennasar-Figueras A."/>
            <person name="Seeger M."/>
            <person name="Moore E."/>
        </authorList>
    </citation>
    <scope>NUCLEOTIDE SEQUENCE [LARGE SCALE GENOMIC DNA]</scope>
    <source>
        <strain evidence="9 10">CCUG 70868</strain>
    </source>
</reference>
<feature type="transmembrane region" description="Helical" evidence="8">
    <location>
        <begin position="38"/>
        <end position="56"/>
    </location>
</feature>
<comment type="similarity">
    <text evidence="2">Belongs to the autoinducer-2 exporter (AI-2E) (TC 2.A.86) family.</text>
</comment>
<sequence length="371" mass="40515">MRNLFKSQYGLVFFAALCLAGVLYLGQIWAGINHLMTVFSPILLGGAMAFVFNVPMRNIENFLQKRKLFKGLERTLAILLVLICFSLIVAGTLAIVIPTLSTAVASLSKTINQFLPQFNQWLAKMGIFKAAQLNKLTTQLNQSGMVNKGVQLLASLTGNIGSVFGNFFTVIMAVFIMFSMLGSKEFLMETTTRIMRICLPDKLTDYLRYAGSVAVDTYNNFLMGQIMEAFIVGLLVFLSYSLTGLPYAAMIGVLAGILSFIPYIGPFTACGLGAIFIFTQSPVKALISILVFQLIQLVEGNLIYPRVVGSSVGLPVLFTLSAALIGGNLFGLVGMIFFTPLFAVIYRLTKEFVKSREAKEGTGAEVISKKE</sequence>
<keyword evidence="10" id="KW-1185">Reference proteome</keyword>
<protein>
    <submittedName>
        <fullName evidence="9">AI-2E family transporter</fullName>
    </submittedName>
</protein>
<gene>
    <name evidence="9" type="ORF">C4K46_08045</name>
</gene>
<organism evidence="9 10">
    <name type="scientific">Streptococcus oricebi</name>
    <dbReference type="NCBI Taxonomy" id="1547447"/>
    <lineage>
        <taxon>Bacteria</taxon>
        <taxon>Bacillati</taxon>
        <taxon>Bacillota</taxon>
        <taxon>Bacilli</taxon>
        <taxon>Lactobacillales</taxon>
        <taxon>Streptococcaceae</taxon>
        <taxon>Streptococcus</taxon>
    </lineage>
</organism>
<feature type="transmembrane region" description="Helical" evidence="8">
    <location>
        <begin position="12"/>
        <end position="32"/>
    </location>
</feature>
<keyword evidence="5 8" id="KW-0812">Transmembrane</keyword>
<feature type="transmembrane region" description="Helical" evidence="8">
    <location>
        <begin position="285"/>
        <end position="304"/>
    </location>
</feature>
<dbReference type="EMBL" id="PRDG01000004">
    <property type="protein sequence ID" value="MBP2623886.1"/>
    <property type="molecule type" value="Genomic_DNA"/>
</dbReference>
<feature type="transmembrane region" description="Helical" evidence="8">
    <location>
        <begin position="163"/>
        <end position="183"/>
    </location>
</feature>
<evidence type="ECO:0000256" key="2">
    <source>
        <dbReference type="ARBA" id="ARBA00009773"/>
    </source>
</evidence>
<dbReference type="InterPro" id="IPR002549">
    <property type="entry name" value="AI-2E-like"/>
</dbReference>
<dbReference type="Proteomes" id="UP001519296">
    <property type="component" value="Unassembled WGS sequence"/>
</dbReference>
<keyword evidence="7 8" id="KW-0472">Membrane</keyword>
<dbReference type="RefSeq" id="WP_209628407.1">
    <property type="nucleotide sequence ID" value="NZ_PRDG01000004.1"/>
</dbReference>
<keyword evidence="3" id="KW-0813">Transport</keyword>
<evidence type="ECO:0000256" key="3">
    <source>
        <dbReference type="ARBA" id="ARBA00022448"/>
    </source>
</evidence>
<dbReference type="PANTHER" id="PTHR21716:SF53">
    <property type="entry name" value="PERMEASE PERM-RELATED"/>
    <property type="match status" value="1"/>
</dbReference>
<evidence type="ECO:0000313" key="10">
    <source>
        <dbReference type="Proteomes" id="UP001519296"/>
    </source>
</evidence>
<evidence type="ECO:0000256" key="1">
    <source>
        <dbReference type="ARBA" id="ARBA00004651"/>
    </source>
</evidence>
<evidence type="ECO:0000256" key="7">
    <source>
        <dbReference type="ARBA" id="ARBA00023136"/>
    </source>
</evidence>
<evidence type="ECO:0000313" key="9">
    <source>
        <dbReference type="EMBL" id="MBP2623886.1"/>
    </source>
</evidence>
<dbReference type="Pfam" id="PF01594">
    <property type="entry name" value="AI-2E_transport"/>
    <property type="match status" value="1"/>
</dbReference>
<name>A0ABS5B5B2_9STRE</name>
<comment type="subcellular location">
    <subcellularLocation>
        <location evidence="1">Cell membrane</location>
        <topology evidence="1">Multi-pass membrane protein</topology>
    </subcellularLocation>
</comment>
<proteinExistence type="inferred from homology"/>
<evidence type="ECO:0000256" key="6">
    <source>
        <dbReference type="ARBA" id="ARBA00022989"/>
    </source>
</evidence>
<evidence type="ECO:0000256" key="4">
    <source>
        <dbReference type="ARBA" id="ARBA00022475"/>
    </source>
</evidence>